<reference evidence="2 3" key="1">
    <citation type="submission" date="2018-08" db="EMBL/GenBank/DDBJ databases">
        <title>Acidipila sp. 4G-K13, an acidobacterium isolated from forest soil.</title>
        <authorList>
            <person name="Gao Z.-H."/>
            <person name="Qiu L.-H."/>
        </authorList>
    </citation>
    <scope>NUCLEOTIDE SEQUENCE [LARGE SCALE GENOMIC DNA]</scope>
    <source>
        <strain evidence="2 3">4G-K13</strain>
    </source>
</reference>
<evidence type="ECO:0000313" key="3">
    <source>
        <dbReference type="Proteomes" id="UP000264702"/>
    </source>
</evidence>
<keyword evidence="1" id="KW-0812">Transmembrane</keyword>
<keyword evidence="1" id="KW-1133">Transmembrane helix</keyword>
<dbReference type="InterPro" id="IPR021125">
    <property type="entry name" value="DUF2127"/>
</dbReference>
<dbReference type="AlphaFoldDB" id="A0A372IKS2"/>
<keyword evidence="3" id="KW-1185">Reference proteome</keyword>
<dbReference type="Pfam" id="PF09900">
    <property type="entry name" value="DUF2127"/>
    <property type="match status" value="1"/>
</dbReference>
<feature type="transmembrane region" description="Helical" evidence="1">
    <location>
        <begin position="23"/>
        <end position="46"/>
    </location>
</feature>
<name>A0A372IKS2_9BACT</name>
<dbReference type="RefSeq" id="WP_117302640.1">
    <property type="nucleotide sequence ID" value="NZ_QVQT02000006.1"/>
</dbReference>
<keyword evidence="1" id="KW-0472">Membrane</keyword>
<dbReference type="OrthoDB" id="121772at2"/>
<feature type="transmembrane region" description="Helical" evidence="1">
    <location>
        <begin position="141"/>
        <end position="163"/>
    </location>
</feature>
<proteinExistence type="predicted"/>
<accession>A0A372IKS2</accession>
<organism evidence="2 3">
    <name type="scientific">Paracidobacterium acidisoli</name>
    <dbReference type="NCBI Taxonomy" id="2303751"/>
    <lineage>
        <taxon>Bacteria</taxon>
        <taxon>Pseudomonadati</taxon>
        <taxon>Acidobacteriota</taxon>
        <taxon>Terriglobia</taxon>
        <taxon>Terriglobales</taxon>
        <taxon>Acidobacteriaceae</taxon>
        <taxon>Paracidobacterium</taxon>
    </lineage>
</organism>
<evidence type="ECO:0000256" key="1">
    <source>
        <dbReference type="SAM" id="Phobius"/>
    </source>
</evidence>
<dbReference type="EMBL" id="QVQT01000006">
    <property type="protein sequence ID" value="RFU15542.1"/>
    <property type="molecule type" value="Genomic_DNA"/>
</dbReference>
<protein>
    <submittedName>
        <fullName evidence="2">DUF2127 domain-containing protein</fullName>
    </submittedName>
</protein>
<evidence type="ECO:0000313" key="2">
    <source>
        <dbReference type="EMBL" id="RFU15542.1"/>
    </source>
</evidence>
<comment type="caution">
    <text evidence="2">The sequence shown here is derived from an EMBL/GenBank/DDBJ whole genome shotgun (WGS) entry which is preliminary data.</text>
</comment>
<sequence length="176" mass="19869">MSASAPTKQDHSTERSSSVHDKWLIAIGVYKLVEATLFVLLGIGAVKLLLRRADLVDVATHFINVLRFNSEGRLVNLILERVAMIDPHRLRQISAVIFGYAALHATEGIGLVLQKAWAEYVTIILTASFLPWEFWEMHRHLTWMKAGVTAVNVLVVVYLVFVVQARIRERRRGARG</sequence>
<dbReference type="Proteomes" id="UP000264702">
    <property type="component" value="Unassembled WGS sequence"/>
</dbReference>
<gene>
    <name evidence="2" type="ORF">D0Y96_18025</name>
</gene>